<dbReference type="InterPro" id="IPR051600">
    <property type="entry name" value="Beta-PGM-like"/>
</dbReference>
<protein>
    <submittedName>
        <fullName evidence="6">HAD superfamily hydrolase (TIGR01509 family)</fullName>
    </submittedName>
</protein>
<dbReference type="NCBIfam" id="TIGR01549">
    <property type="entry name" value="HAD-SF-IA-v1"/>
    <property type="match status" value="1"/>
</dbReference>
<keyword evidence="7" id="KW-1185">Reference proteome</keyword>
<evidence type="ECO:0000256" key="1">
    <source>
        <dbReference type="ARBA" id="ARBA00001946"/>
    </source>
</evidence>
<dbReference type="GO" id="GO:0016787">
    <property type="term" value="F:hydrolase activity"/>
    <property type="evidence" value="ECO:0007669"/>
    <property type="project" value="UniProtKB-KW"/>
</dbReference>
<evidence type="ECO:0000256" key="2">
    <source>
        <dbReference type="ARBA" id="ARBA00006171"/>
    </source>
</evidence>
<keyword evidence="3" id="KW-0479">Metal-binding</keyword>
<dbReference type="RefSeq" id="WP_183399071.1">
    <property type="nucleotide sequence ID" value="NZ_JACIDS010000003.1"/>
</dbReference>
<comment type="similarity">
    <text evidence="2">Belongs to the HAD-like hydrolase superfamily. CbbY/CbbZ/Gph/YieH family.</text>
</comment>
<evidence type="ECO:0000313" key="7">
    <source>
        <dbReference type="Proteomes" id="UP000553963"/>
    </source>
</evidence>
<evidence type="ECO:0000256" key="3">
    <source>
        <dbReference type="ARBA" id="ARBA00022723"/>
    </source>
</evidence>
<dbReference type="SUPFAM" id="SSF56784">
    <property type="entry name" value="HAD-like"/>
    <property type="match status" value="1"/>
</dbReference>
<dbReference type="InterPro" id="IPR036412">
    <property type="entry name" value="HAD-like_sf"/>
</dbReference>
<dbReference type="InterPro" id="IPR023198">
    <property type="entry name" value="PGP-like_dom2"/>
</dbReference>
<dbReference type="Gene3D" id="1.10.150.240">
    <property type="entry name" value="Putative phosphatase, domain 2"/>
    <property type="match status" value="1"/>
</dbReference>
<comment type="caution">
    <text evidence="6">The sequence shown here is derived from an EMBL/GenBank/DDBJ whole genome shotgun (WGS) entry which is preliminary data.</text>
</comment>
<gene>
    <name evidence="6" type="ORF">GGR25_002481</name>
</gene>
<dbReference type="PRINTS" id="PR00413">
    <property type="entry name" value="HADHALOGNASE"/>
</dbReference>
<proteinExistence type="inferred from homology"/>
<dbReference type="EMBL" id="JACIDS010000003">
    <property type="protein sequence ID" value="MBB3931431.1"/>
    <property type="molecule type" value="Genomic_DNA"/>
</dbReference>
<comment type="cofactor">
    <cofactor evidence="1">
        <name>Mg(2+)</name>
        <dbReference type="ChEBI" id="CHEBI:18420"/>
    </cofactor>
</comment>
<evidence type="ECO:0000256" key="4">
    <source>
        <dbReference type="ARBA" id="ARBA00022842"/>
    </source>
</evidence>
<dbReference type="GO" id="GO:0046872">
    <property type="term" value="F:metal ion binding"/>
    <property type="evidence" value="ECO:0007669"/>
    <property type="project" value="UniProtKB-KW"/>
</dbReference>
<organism evidence="6 7">
    <name type="scientific">Kaistia hirudinis</name>
    <dbReference type="NCBI Taxonomy" id="1293440"/>
    <lineage>
        <taxon>Bacteria</taxon>
        <taxon>Pseudomonadati</taxon>
        <taxon>Pseudomonadota</taxon>
        <taxon>Alphaproteobacteria</taxon>
        <taxon>Hyphomicrobiales</taxon>
        <taxon>Kaistiaceae</taxon>
        <taxon>Kaistia</taxon>
    </lineage>
</organism>
<dbReference type="Gene3D" id="3.40.50.1000">
    <property type="entry name" value="HAD superfamily/HAD-like"/>
    <property type="match status" value="1"/>
</dbReference>
<dbReference type="PANTHER" id="PTHR46193">
    <property type="entry name" value="6-PHOSPHOGLUCONATE PHOSPHATASE"/>
    <property type="match status" value="1"/>
</dbReference>
<dbReference type="Pfam" id="PF00702">
    <property type="entry name" value="Hydrolase"/>
    <property type="match status" value="1"/>
</dbReference>
<dbReference type="AlphaFoldDB" id="A0A840ARF5"/>
<dbReference type="PANTHER" id="PTHR46193:SF18">
    <property type="entry name" value="HEXITOL PHOSPHATASE B"/>
    <property type="match status" value="1"/>
</dbReference>
<dbReference type="InterPro" id="IPR023214">
    <property type="entry name" value="HAD_sf"/>
</dbReference>
<dbReference type="SFLD" id="SFLDG01135">
    <property type="entry name" value="C1.5.6:_HAD__Beta-PGM__Phospha"/>
    <property type="match status" value="1"/>
</dbReference>
<evidence type="ECO:0000256" key="5">
    <source>
        <dbReference type="ARBA" id="ARBA00023277"/>
    </source>
</evidence>
<accession>A0A840ARF5</accession>
<keyword evidence="5" id="KW-0119">Carbohydrate metabolism</keyword>
<keyword evidence="6" id="KW-0378">Hydrolase</keyword>
<dbReference type="InterPro" id="IPR006439">
    <property type="entry name" value="HAD-SF_hydro_IA"/>
</dbReference>
<sequence>MKAIRAVAWDIDGTLIDSEPLHEAVLVEVCELHGADLSDLPQNHFRGVHMPDVWKALKSRLPEGLEEAAWLDAIVERYIERAGELQPLPGAIEVIETLADAGVRQVCVSNSNRSVVDANLRALAILDRIDFSISLDDVVAGKPEPEPYLAAAQRLGFSPDEMAAIEDSVAGATSARAAGMRVFGIAPHGDGHLEPAETTIHRLLDLPELILRPLPLGAR</sequence>
<dbReference type="NCBIfam" id="TIGR01509">
    <property type="entry name" value="HAD-SF-IA-v3"/>
    <property type="match status" value="1"/>
</dbReference>
<evidence type="ECO:0000313" key="6">
    <source>
        <dbReference type="EMBL" id="MBB3931431.1"/>
    </source>
</evidence>
<dbReference type="SFLD" id="SFLDS00003">
    <property type="entry name" value="Haloacid_Dehalogenase"/>
    <property type="match status" value="1"/>
</dbReference>
<dbReference type="CDD" id="cd07505">
    <property type="entry name" value="HAD_BPGM-like"/>
    <property type="match status" value="1"/>
</dbReference>
<keyword evidence="4" id="KW-0460">Magnesium</keyword>
<dbReference type="Proteomes" id="UP000553963">
    <property type="component" value="Unassembled WGS sequence"/>
</dbReference>
<reference evidence="6 7" key="1">
    <citation type="submission" date="2020-08" db="EMBL/GenBank/DDBJ databases">
        <title>Genomic Encyclopedia of Type Strains, Phase IV (KMG-IV): sequencing the most valuable type-strain genomes for metagenomic binning, comparative biology and taxonomic classification.</title>
        <authorList>
            <person name="Goeker M."/>
        </authorList>
    </citation>
    <scope>NUCLEOTIDE SEQUENCE [LARGE SCALE GENOMIC DNA]</scope>
    <source>
        <strain evidence="6 7">DSM 25966</strain>
    </source>
</reference>
<name>A0A840ARF5_9HYPH</name>
<dbReference type="SFLD" id="SFLDG01129">
    <property type="entry name" value="C1.5:_HAD__Beta-PGM__Phosphata"/>
    <property type="match status" value="1"/>
</dbReference>